<evidence type="ECO:0000256" key="12">
    <source>
        <dbReference type="SAM" id="Phobius"/>
    </source>
</evidence>
<feature type="domain" description="ABC transporter" evidence="13">
    <location>
        <begin position="296"/>
        <end position="535"/>
    </location>
</feature>
<reference evidence="17" key="1">
    <citation type="submission" date="2016-06" db="UniProtKB">
        <authorList>
            <consortium name="WormBaseParasite"/>
        </authorList>
    </citation>
    <scope>IDENTIFICATION</scope>
</reference>
<dbReference type="SMART" id="SM00382">
    <property type="entry name" value="AAA"/>
    <property type="match status" value="1"/>
</dbReference>
<evidence type="ECO:0000313" key="16">
    <source>
        <dbReference type="Proteomes" id="UP000275846"/>
    </source>
</evidence>
<keyword evidence="11" id="KW-0325">Glycoprotein</keyword>
<dbReference type="InterPro" id="IPR017871">
    <property type="entry name" value="ABC_transporter-like_CS"/>
</dbReference>
<dbReference type="InterPro" id="IPR003593">
    <property type="entry name" value="AAA+_ATPase"/>
</dbReference>
<keyword evidence="6" id="KW-0547">Nucleotide-binding</keyword>
<reference evidence="15 16" key="2">
    <citation type="submission" date="2018-11" db="EMBL/GenBank/DDBJ databases">
        <authorList>
            <consortium name="Pathogen Informatics"/>
        </authorList>
    </citation>
    <scope>NUCLEOTIDE SEQUENCE [LARGE SCALE GENOMIC DNA]</scope>
    <source>
        <strain evidence="15 16">NST_G2</strain>
    </source>
</reference>
<dbReference type="Pfam" id="PF00664">
    <property type="entry name" value="ABC_membrane"/>
    <property type="match status" value="1"/>
</dbReference>
<dbReference type="OrthoDB" id="6500128at2759"/>
<dbReference type="Pfam" id="PF00005">
    <property type="entry name" value="ABC_tran"/>
    <property type="match status" value="1"/>
</dbReference>
<keyword evidence="9 12" id="KW-1133">Transmembrane helix</keyword>
<dbReference type="AlphaFoldDB" id="A0A183SSJ1"/>
<dbReference type="GO" id="GO:0005524">
    <property type="term" value="F:ATP binding"/>
    <property type="evidence" value="ECO:0007669"/>
    <property type="project" value="UniProtKB-KW"/>
</dbReference>
<comment type="similarity">
    <text evidence="2">Belongs to the ABC transporter superfamily. ABCB family. Multidrug resistance exporter (TC 3.A.1.201) subfamily.</text>
</comment>
<evidence type="ECO:0000256" key="2">
    <source>
        <dbReference type="ARBA" id="ARBA00007577"/>
    </source>
</evidence>
<evidence type="ECO:0000256" key="8">
    <source>
        <dbReference type="ARBA" id="ARBA00022967"/>
    </source>
</evidence>
<evidence type="ECO:0000256" key="10">
    <source>
        <dbReference type="ARBA" id="ARBA00023136"/>
    </source>
</evidence>
<name>A0A183SSJ1_SCHSO</name>
<evidence type="ECO:0000313" key="15">
    <source>
        <dbReference type="EMBL" id="VDL93574.1"/>
    </source>
</evidence>
<dbReference type="EMBL" id="UYSU01034030">
    <property type="protein sequence ID" value="VDL93574.1"/>
    <property type="molecule type" value="Genomic_DNA"/>
</dbReference>
<dbReference type="PROSITE" id="PS50893">
    <property type="entry name" value="ABC_TRANSPORTER_2"/>
    <property type="match status" value="1"/>
</dbReference>
<dbReference type="WBParaSite" id="SSLN_0000743101-mRNA-1">
    <property type="protein sequence ID" value="SSLN_0000743101-mRNA-1"/>
    <property type="gene ID" value="SSLN_0000743101"/>
</dbReference>
<keyword evidence="10 12" id="KW-0472">Membrane</keyword>
<dbReference type="InterPro" id="IPR003439">
    <property type="entry name" value="ABC_transporter-like_ATP-bd"/>
</dbReference>
<evidence type="ECO:0000256" key="11">
    <source>
        <dbReference type="ARBA" id="ARBA00023180"/>
    </source>
</evidence>
<dbReference type="GO" id="GO:0016324">
    <property type="term" value="C:apical plasma membrane"/>
    <property type="evidence" value="ECO:0007669"/>
    <property type="project" value="TreeGrafter"/>
</dbReference>
<feature type="transmembrane region" description="Helical" evidence="12">
    <location>
        <begin position="15"/>
        <end position="34"/>
    </location>
</feature>
<evidence type="ECO:0000313" key="17">
    <source>
        <dbReference type="WBParaSite" id="SSLN_0000743101-mRNA-1"/>
    </source>
</evidence>
<keyword evidence="3" id="KW-0813">Transport</keyword>
<dbReference type="Proteomes" id="UP000275846">
    <property type="component" value="Unassembled WGS sequence"/>
</dbReference>
<keyword evidence="7" id="KW-0067">ATP-binding</keyword>
<dbReference type="PANTHER" id="PTHR24221">
    <property type="entry name" value="ATP-BINDING CASSETTE SUB-FAMILY B"/>
    <property type="match status" value="1"/>
</dbReference>
<dbReference type="STRING" id="70667.A0A183SSJ1"/>
<protein>
    <submittedName>
        <fullName evidence="17">Multidrug resistance protein 1</fullName>
    </submittedName>
</protein>
<evidence type="ECO:0000259" key="13">
    <source>
        <dbReference type="PROSITE" id="PS50893"/>
    </source>
</evidence>
<keyword evidence="5" id="KW-0677">Repeat</keyword>
<feature type="transmembrane region" description="Helical" evidence="12">
    <location>
        <begin position="96"/>
        <end position="113"/>
    </location>
</feature>
<dbReference type="InterPro" id="IPR027417">
    <property type="entry name" value="P-loop_NTPase"/>
</dbReference>
<dbReference type="Gene3D" id="1.20.1560.10">
    <property type="entry name" value="ABC transporter type 1, transmembrane domain"/>
    <property type="match status" value="2"/>
</dbReference>
<keyword evidence="16" id="KW-1185">Reference proteome</keyword>
<evidence type="ECO:0000256" key="1">
    <source>
        <dbReference type="ARBA" id="ARBA00004141"/>
    </source>
</evidence>
<dbReference type="InterPro" id="IPR039421">
    <property type="entry name" value="Type_1_exporter"/>
</dbReference>
<organism evidence="17">
    <name type="scientific">Schistocephalus solidus</name>
    <name type="common">Tapeworm</name>
    <dbReference type="NCBI Taxonomy" id="70667"/>
    <lineage>
        <taxon>Eukaryota</taxon>
        <taxon>Metazoa</taxon>
        <taxon>Spiralia</taxon>
        <taxon>Lophotrochozoa</taxon>
        <taxon>Platyhelminthes</taxon>
        <taxon>Cestoda</taxon>
        <taxon>Eucestoda</taxon>
        <taxon>Diphyllobothriidea</taxon>
        <taxon>Diphyllobothriidae</taxon>
        <taxon>Schistocephalus</taxon>
    </lineage>
</organism>
<dbReference type="SUPFAM" id="SSF90123">
    <property type="entry name" value="ABC transporter transmembrane region"/>
    <property type="match status" value="1"/>
</dbReference>
<accession>A0A183SSJ1</accession>
<proteinExistence type="inferred from homology"/>
<evidence type="ECO:0000256" key="9">
    <source>
        <dbReference type="ARBA" id="ARBA00022989"/>
    </source>
</evidence>
<sequence length="542" mass="58760">MRIFTMIGDPVAMKARTSFICGMFGLMAILRLLLGVGGEMAWFDKPENQAGILTARLAVEVQSLQKITGTQLGVVIESITLVVSALIIAFSYNWKLALLNLTFFPILVVGGALQMRQMNRGAGQNACKGADIAQEAFAANRTVVSLGLQPYMYEKFKKASAPTAKELYAGSGLFAAVHTLANSIIFFQFAAFFYVAAILFDTGEVGVLAVFRKIAAAWGFACNEGRNTERPMSFILRRIFASINFAGQGLGRTASLAPDFKSAHSNIKRTIETIERTTKMDVNVGLTPETALSGAIEFKNVCFSYPARPNTRILKAQPNTSTALVGTSGCGKSTIIQLVQRLYDVEQRGPGSGIFVDGMDLRTLSPNWIRDQIGIVSQEPNLFDVSIRENIAYGLNKEEPSMEQIIQAAKQANVHEFIEALPEGYETRVGAGGSLLSGGQKQRIAIARALIRKPRLLLLDEATSALDVDSERIVQATLDAAMQEGSRTSMVVAHRLTTVENCDSIVVLANGRKIESGPPQALMQTKGAYYALHNVDAAVVHH</sequence>
<comment type="subcellular location">
    <subcellularLocation>
        <location evidence="1">Membrane</location>
        <topology evidence="1">Multi-pass membrane protein</topology>
    </subcellularLocation>
</comment>
<feature type="domain" description="ABC transmembrane type-1" evidence="14">
    <location>
        <begin position="39"/>
        <end position="211"/>
    </location>
</feature>
<evidence type="ECO:0000256" key="7">
    <source>
        <dbReference type="ARBA" id="ARBA00022840"/>
    </source>
</evidence>
<dbReference type="Gene3D" id="3.40.50.300">
    <property type="entry name" value="P-loop containing nucleotide triphosphate hydrolases"/>
    <property type="match status" value="1"/>
</dbReference>
<evidence type="ECO:0000256" key="4">
    <source>
        <dbReference type="ARBA" id="ARBA00022692"/>
    </source>
</evidence>
<evidence type="ECO:0000259" key="14">
    <source>
        <dbReference type="PROSITE" id="PS50929"/>
    </source>
</evidence>
<keyword evidence="8" id="KW-1278">Translocase</keyword>
<dbReference type="InterPro" id="IPR036640">
    <property type="entry name" value="ABC1_TM_sf"/>
</dbReference>
<evidence type="ECO:0000256" key="5">
    <source>
        <dbReference type="ARBA" id="ARBA00022737"/>
    </source>
</evidence>
<dbReference type="PANTHER" id="PTHR24221:SF636">
    <property type="entry name" value="BILE SALT EXPORT PUMP"/>
    <property type="match status" value="1"/>
</dbReference>
<dbReference type="GO" id="GO:0140359">
    <property type="term" value="F:ABC-type transporter activity"/>
    <property type="evidence" value="ECO:0007669"/>
    <property type="project" value="InterPro"/>
</dbReference>
<feature type="transmembrane region" description="Helical" evidence="12">
    <location>
        <begin position="72"/>
        <end position="90"/>
    </location>
</feature>
<dbReference type="GO" id="GO:0016887">
    <property type="term" value="F:ATP hydrolysis activity"/>
    <property type="evidence" value="ECO:0007669"/>
    <property type="project" value="InterPro"/>
</dbReference>
<evidence type="ECO:0000256" key="6">
    <source>
        <dbReference type="ARBA" id="ARBA00022741"/>
    </source>
</evidence>
<gene>
    <name evidence="15" type="ORF">SSLN_LOCUS7189</name>
</gene>
<dbReference type="SUPFAM" id="SSF52540">
    <property type="entry name" value="P-loop containing nucleoside triphosphate hydrolases"/>
    <property type="match status" value="1"/>
</dbReference>
<dbReference type="FunFam" id="3.40.50.300:FF:000479">
    <property type="entry name" value="Multidrug resistance protein 1A"/>
    <property type="match status" value="1"/>
</dbReference>
<dbReference type="InterPro" id="IPR011527">
    <property type="entry name" value="ABC1_TM_dom"/>
</dbReference>
<dbReference type="PROSITE" id="PS50929">
    <property type="entry name" value="ABC_TM1F"/>
    <property type="match status" value="1"/>
</dbReference>
<keyword evidence="4 12" id="KW-0812">Transmembrane</keyword>
<evidence type="ECO:0000256" key="3">
    <source>
        <dbReference type="ARBA" id="ARBA00022448"/>
    </source>
</evidence>
<dbReference type="PROSITE" id="PS00211">
    <property type="entry name" value="ABC_TRANSPORTER_1"/>
    <property type="match status" value="1"/>
</dbReference>